<dbReference type="RefSeq" id="WP_236999176.1">
    <property type="nucleotide sequence ID" value="NZ_JAKKOR010000012.1"/>
</dbReference>
<reference evidence="8 9" key="1">
    <citation type="submission" date="2022-01" db="EMBL/GenBank/DDBJ databases">
        <authorList>
            <person name="Huang Y."/>
        </authorList>
    </citation>
    <scope>NUCLEOTIDE SEQUENCE [LARGE SCALE GENOMIC DNA]</scope>
    <source>
        <strain evidence="8 9">HY366</strain>
    </source>
</reference>
<feature type="transmembrane region" description="Helical" evidence="7">
    <location>
        <begin position="170"/>
        <end position="189"/>
    </location>
</feature>
<dbReference type="NCBIfam" id="TIGR02228">
    <property type="entry name" value="sigpep_I_arch"/>
    <property type="match status" value="1"/>
</dbReference>
<feature type="region of interest" description="Disordered" evidence="6">
    <location>
        <begin position="1"/>
        <end position="20"/>
    </location>
</feature>
<dbReference type="InterPro" id="IPR036286">
    <property type="entry name" value="LexA/Signal_pep-like_sf"/>
</dbReference>
<protein>
    <recommendedName>
        <fullName evidence="5">Signal peptidase I</fullName>
        <ecNumber evidence="5">3.4.21.89</ecNumber>
    </recommendedName>
</protein>
<evidence type="ECO:0000256" key="1">
    <source>
        <dbReference type="ARBA" id="ARBA00004370"/>
    </source>
</evidence>
<keyword evidence="2 7" id="KW-0812">Transmembrane</keyword>
<accession>A0ABS9IWS6</accession>
<dbReference type="EMBL" id="JAKKOR010000012">
    <property type="protein sequence ID" value="MCF8589976.1"/>
    <property type="molecule type" value="Genomic_DNA"/>
</dbReference>
<evidence type="ECO:0000256" key="4">
    <source>
        <dbReference type="ARBA" id="ARBA00023136"/>
    </source>
</evidence>
<evidence type="ECO:0000313" key="8">
    <source>
        <dbReference type="EMBL" id="MCF8589976.1"/>
    </source>
</evidence>
<keyword evidence="8" id="KW-0378">Hydrolase</keyword>
<evidence type="ECO:0000256" key="2">
    <source>
        <dbReference type="ARBA" id="ARBA00022692"/>
    </source>
</evidence>
<organism evidence="8 9">
    <name type="scientific">Gordonia liuliyuniae</name>
    <dbReference type="NCBI Taxonomy" id="2911517"/>
    <lineage>
        <taxon>Bacteria</taxon>
        <taxon>Bacillati</taxon>
        <taxon>Actinomycetota</taxon>
        <taxon>Actinomycetes</taxon>
        <taxon>Mycobacteriales</taxon>
        <taxon>Gordoniaceae</taxon>
        <taxon>Gordonia</taxon>
    </lineage>
</organism>
<keyword evidence="3 7" id="KW-1133">Transmembrane helix</keyword>
<dbReference type="InterPro" id="IPR001733">
    <property type="entry name" value="Peptidase_S26B"/>
</dbReference>
<evidence type="ECO:0000256" key="5">
    <source>
        <dbReference type="NCBIfam" id="TIGR02228"/>
    </source>
</evidence>
<comment type="subcellular location">
    <subcellularLocation>
        <location evidence="1">Membrane</location>
    </subcellularLocation>
</comment>
<dbReference type="PANTHER" id="PTHR10806">
    <property type="entry name" value="SIGNAL PEPTIDASE COMPLEX CATALYTIC SUBUNIT SEC11"/>
    <property type="match status" value="1"/>
</dbReference>
<sequence length="227" mass="24546">MTERPQTAGDPAPGSDATATDRSIPRSILHHLWQAVSWLLLVAAFAILFAAIVVPKFGGGQPYSVLTGSMRPSYPPGTLIVVKPTQADTIGVGDVITYQIRSGDPEVVTHRVVEVTRADDGEPRFITRGDANNVNDDPAVRPVQVRGELWYSIPYLGYVNTWFTGNRRTIVVFVIAGALFAYGAWQFYISFRDGDEPDGDGPGGDDSPTERLPVAAAPSISTEESTR</sequence>
<dbReference type="Proteomes" id="UP001200110">
    <property type="component" value="Unassembled WGS sequence"/>
</dbReference>
<comment type="caution">
    <text evidence="8">The sequence shown here is derived from an EMBL/GenBank/DDBJ whole genome shotgun (WGS) entry which is preliminary data.</text>
</comment>
<dbReference type="SUPFAM" id="SSF51306">
    <property type="entry name" value="LexA/Signal peptidase"/>
    <property type="match status" value="1"/>
</dbReference>
<dbReference type="EC" id="3.4.21.89" evidence="5"/>
<dbReference type="GO" id="GO:0009003">
    <property type="term" value="F:signal peptidase activity"/>
    <property type="evidence" value="ECO:0007669"/>
    <property type="project" value="UniProtKB-EC"/>
</dbReference>
<evidence type="ECO:0000256" key="6">
    <source>
        <dbReference type="SAM" id="MobiDB-lite"/>
    </source>
</evidence>
<gene>
    <name evidence="8" type="ORF">L5G33_16095</name>
</gene>
<keyword evidence="9" id="KW-1185">Reference proteome</keyword>
<evidence type="ECO:0000256" key="3">
    <source>
        <dbReference type="ARBA" id="ARBA00022989"/>
    </source>
</evidence>
<dbReference type="CDD" id="cd06530">
    <property type="entry name" value="S26_SPase_I"/>
    <property type="match status" value="1"/>
</dbReference>
<evidence type="ECO:0000313" key="9">
    <source>
        <dbReference type="Proteomes" id="UP001200110"/>
    </source>
</evidence>
<dbReference type="PANTHER" id="PTHR10806:SF6">
    <property type="entry name" value="SIGNAL PEPTIDASE COMPLEX CATALYTIC SUBUNIT SEC11"/>
    <property type="match status" value="1"/>
</dbReference>
<feature type="transmembrane region" description="Helical" evidence="7">
    <location>
        <begin position="35"/>
        <end position="54"/>
    </location>
</feature>
<dbReference type="InterPro" id="IPR019533">
    <property type="entry name" value="Peptidase_S26"/>
</dbReference>
<name>A0ABS9IWS6_9ACTN</name>
<keyword evidence="4 7" id="KW-0472">Membrane</keyword>
<evidence type="ECO:0000256" key="7">
    <source>
        <dbReference type="SAM" id="Phobius"/>
    </source>
</evidence>
<feature type="region of interest" description="Disordered" evidence="6">
    <location>
        <begin position="194"/>
        <end position="227"/>
    </location>
</feature>
<proteinExistence type="predicted"/>